<gene>
    <name evidence="4" type="ORF">P171DRAFT_347009</name>
</gene>
<dbReference type="PROSITE" id="PS50294">
    <property type="entry name" value="WD_REPEATS_REGION"/>
    <property type="match status" value="3"/>
</dbReference>
<dbReference type="PANTHER" id="PTHR19848">
    <property type="entry name" value="WD40 REPEAT PROTEIN"/>
    <property type="match status" value="1"/>
</dbReference>
<dbReference type="Gene3D" id="2.130.10.10">
    <property type="entry name" value="YVTN repeat-like/Quinoprotein amine dehydrogenase"/>
    <property type="match status" value="1"/>
</dbReference>
<dbReference type="OrthoDB" id="538223at2759"/>
<dbReference type="SMART" id="SM00320">
    <property type="entry name" value="WD40"/>
    <property type="match status" value="3"/>
</dbReference>
<keyword evidence="1 3" id="KW-0853">WD repeat</keyword>
<reference evidence="4" key="1">
    <citation type="journal article" date="2020" name="Stud. Mycol.">
        <title>101 Dothideomycetes genomes: a test case for predicting lifestyles and emergence of pathogens.</title>
        <authorList>
            <person name="Haridas S."/>
            <person name="Albert R."/>
            <person name="Binder M."/>
            <person name="Bloem J."/>
            <person name="Labutti K."/>
            <person name="Salamov A."/>
            <person name="Andreopoulos B."/>
            <person name="Baker S."/>
            <person name="Barry K."/>
            <person name="Bills G."/>
            <person name="Bluhm B."/>
            <person name="Cannon C."/>
            <person name="Castanera R."/>
            <person name="Culley D."/>
            <person name="Daum C."/>
            <person name="Ezra D."/>
            <person name="Gonzalez J."/>
            <person name="Henrissat B."/>
            <person name="Kuo A."/>
            <person name="Liang C."/>
            <person name="Lipzen A."/>
            <person name="Lutzoni F."/>
            <person name="Magnuson J."/>
            <person name="Mondo S."/>
            <person name="Nolan M."/>
            <person name="Ohm R."/>
            <person name="Pangilinan J."/>
            <person name="Park H.-J."/>
            <person name="Ramirez L."/>
            <person name="Alfaro M."/>
            <person name="Sun H."/>
            <person name="Tritt A."/>
            <person name="Yoshinaga Y."/>
            <person name="Zwiers L.-H."/>
            <person name="Turgeon B."/>
            <person name="Goodwin S."/>
            <person name="Spatafora J."/>
            <person name="Crous P."/>
            <person name="Grigoriev I."/>
        </authorList>
    </citation>
    <scope>NUCLEOTIDE SEQUENCE</scope>
    <source>
        <strain evidence="4">CBS 690.94</strain>
    </source>
</reference>
<feature type="repeat" description="WD" evidence="3">
    <location>
        <begin position="112"/>
        <end position="153"/>
    </location>
</feature>
<dbReference type="InterPro" id="IPR001680">
    <property type="entry name" value="WD40_rpt"/>
</dbReference>
<accession>A0A9P4PZZ3</accession>
<keyword evidence="5" id="KW-1185">Reference proteome</keyword>
<dbReference type="InterPro" id="IPR020472">
    <property type="entry name" value="WD40_PAC1"/>
</dbReference>
<dbReference type="PANTHER" id="PTHR19848:SF8">
    <property type="entry name" value="F-BOX AND WD REPEAT DOMAIN CONTAINING 7"/>
    <property type="match status" value="1"/>
</dbReference>
<evidence type="ECO:0000313" key="5">
    <source>
        <dbReference type="Proteomes" id="UP000799764"/>
    </source>
</evidence>
<dbReference type="AlphaFoldDB" id="A0A9P4PZZ3"/>
<dbReference type="PRINTS" id="PR00320">
    <property type="entry name" value="GPROTEINBRPT"/>
</dbReference>
<feature type="repeat" description="WD" evidence="3">
    <location>
        <begin position="154"/>
        <end position="188"/>
    </location>
</feature>
<dbReference type="InterPro" id="IPR015943">
    <property type="entry name" value="WD40/YVTN_repeat-like_dom_sf"/>
</dbReference>
<dbReference type="InterPro" id="IPR036322">
    <property type="entry name" value="WD40_repeat_dom_sf"/>
</dbReference>
<dbReference type="Pfam" id="PF00400">
    <property type="entry name" value="WD40"/>
    <property type="match status" value="3"/>
</dbReference>
<sequence>MCTRLTKGLRRPCYKKQYRKTRNEKVQICAECEKLKGGIFSKGLCSTCSRKRSGRGQICGICKKSKSGIYKGQTDKVSSLDISPDGTPLVAGADDNTVMVWDMQTRDVRHVLRDHSRWVCSAIFSPNGRQIASCSMDETIILWDTQTAQDLQTFDNHSSCVNSIAFSPNGYMIVSGSVDEIIRMWSIS</sequence>
<keyword evidence="2" id="KW-0677">Repeat</keyword>
<dbReference type="SUPFAM" id="SSF50978">
    <property type="entry name" value="WD40 repeat-like"/>
    <property type="match status" value="1"/>
</dbReference>
<organism evidence="4 5">
    <name type="scientific">Karstenula rhodostoma CBS 690.94</name>
    <dbReference type="NCBI Taxonomy" id="1392251"/>
    <lineage>
        <taxon>Eukaryota</taxon>
        <taxon>Fungi</taxon>
        <taxon>Dikarya</taxon>
        <taxon>Ascomycota</taxon>
        <taxon>Pezizomycotina</taxon>
        <taxon>Dothideomycetes</taxon>
        <taxon>Pleosporomycetidae</taxon>
        <taxon>Pleosporales</taxon>
        <taxon>Massarineae</taxon>
        <taxon>Didymosphaeriaceae</taxon>
        <taxon>Karstenula</taxon>
    </lineage>
</organism>
<evidence type="ECO:0000313" key="4">
    <source>
        <dbReference type="EMBL" id="KAF2451994.1"/>
    </source>
</evidence>
<dbReference type="PROSITE" id="PS00678">
    <property type="entry name" value="WD_REPEATS_1"/>
    <property type="match status" value="2"/>
</dbReference>
<dbReference type="InterPro" id="IPR019775">
    <property type="entry name" value="WD40_repeat_CS"/>
</dbReference>
<feature type="repeat" description="WD" evidence="3">
    <location>
        <begin position="70"/>
        <end position="111"/>
    </location>
</feature>
<evidence type="ECO:0000256" key="3">
    <source>
        <dbReference type="PROSITE-ProRule" id="PRU00221"/>
    </source>
</evidence>
<protein>
    <submittedName>
        <fullName evidence="4">WD40 repeat-like protein</fullName>
    </submittedName>
</protein>
<dbReference type="Proteomes" id="UP000799764">
    <property type="component" value="Unassembled WGS sequence"/>
</dbReference>
<dbReference type="PROSITE" id="PS50082">
    <property type="entry name" value="WD_REPEATS_2"/>
    <property type="match status" value="3"/>
</dbReference>
<evidence type="ECO:0000256" key="1">
    <source>
        <dbReference type="ARBA" id="ARBA00022574"/>
    </source>
</evidence>
<comment type="caution">
    <text evidence="4">The sequence shown here is derived from an EMBL/GenBank/DDBJ whole genome shotgun (WGS) entry which is preliminary data.</text>
</comment>
<proteinExistence type="predicted"/>
<name>A0A9P4PZZ3_9PLEO</name>
<evidence type="ECO:0000256" key="2">
    <source>
        <dbReference type="ARBA" id="ARBA00022737"/>
    </source>
</evidence>
<dbReference type="EMBL" id="MU001492">
    <property type="protein sequence ID" value="KAF2451994.1"/>
    <property type="molecule type" value="Genomic_DNA"/>
</dbReference>